<dbReference type="Gene3D" id="3.40.50.620">
    <property type="entry name" value="HUPs"/>
    <property type="match status" value="1"/>
</dbReference>
<comment type="similarity">
    <text evidence="1">Belongs to the universal stress protein A family.</text>
</comment>
<dbReference type="PANTHER" id="PTHR46553">
    <property type="entry name" value="ADENINE NUCLEOTIDE ALPHA HYDROLASES-LIKE SUPERFAMILY PROTEIN"/>
    <property type="match status" value="1"/>
</dbReference>
<proteinExistence type="inferred from homology"/>
<evidence type="ECO:0000256" key="1">
    <source>
        <dbReference type="ARBA" id="ARBA00008791"/>
    </source>
</evidence>
<evidence type="ECO:0000313" key="4">
    <source>
        <dbReference type="Proteomes" id="UP001500063"/>
    </source>
</evidence>
<evidence type="ECO:0000313" key="3">
    <source>
        <dbReference type="EMBL" id="GAA0328468.1"/>
    </source>
</evidence>
<keyword evidence="4" id="KW-1185">Reference proteome</keyword>
<dbReference type="RefSeq" id="WP_344114831.1">
    <property type="nucleotide sequence ID" value="NZ_BAAABW010000001.1"/>
</dbReference>
<dbReference type="Proteomes" id="UP001500063">
    <property type="component" value="Unassembled WGS sequence"/>
</dbReference>
<dbReference type="PANTHER" id="PTHR46553:SF3">
    <property type="entry name" value="ADENINE NUCLEOTIDE ALPHA HYDROLASES-LIKE SUPERFAMILY PROTEIN"/>
    <property type="match status" value="1"/>
</dbReference>
<dbReference type="SUPFAM" id="SSF52402">
    <property type="entry name" value="Adenine nucleotide alpha hydrolases-like"/>
    <property type="match status" value="1"/>
</dbReference>
<reference evidence="3 4" key="1">
    <citation type="journal article" date="2019" name="Int. J. Syst. Evol. Microbiol.">
        <title>The Global Catalogue of Microorganisms (GCM) 10K type strain sequencing project: providing services to taxonomists for standard genome sequencing and annotation.</title>
        <authorList>
            <consortium name="The Broad Institute Genomics Platform"/>
            <consortium name="The Broad Institute Genome Sequencing Center for Infectious Disease"/>
            <person name="Wu L."/>
            <person name="Ma J."/>
        </authorList>
    </citation>
    <scope>NUCLEOTIDE SEQUENCE [LARGE SCALE GENOMIC DNA]</scope>
    <source>
        <strain evidence="3 4">JCM 4565</strain>
    </source>
</reference>
<protein>
    <submittedName>
        <fullName evidence="3">Universal stress protein</fullName>
    </submittedName>
</protein>
<evidence type="ECO:0000259" key="2">
    <source>
        <dbReference type="Pfam" id="PF00582"/>
    </source>
</evidence>
<name>A0ABN0W808_9ACTN</name>
<comment type="caution">
    <text evidence="3">The sequence shown here is derived from an EMBL/GenBank/DDBJ whole genome shotgun (WGS) entry which is preliminary data.</text>
</comment>
<dbReference type="CDD" id="cd00293">
    <property type="entry name" value="USP-like"/>
    <property type="match status" value="1"/>
</dbReference>
<sequence length="146" mass="15277">MVGEPAEACRIVVGVDASPPSRRALDWAVRQARLTGAVVEAVLCWAHPAVYGWAMTKADPMLDHAAEKALTQAVAEVAGDEPKPEIRQSVLPGNAAEVLLERARGAELLVVGNRGHGGFTGALLGSVSQHCVQHAPCTVVVVRETG</sequence>
<dbReference type="PRINTS" id="PR01438">
    <property type="entry name" value="UNVRSLSTRESS"/>
</dbReference>
<dbReference type="Pfam" id="PF00582">
    <property type="entry name" value="Usp"/>
    <property type="match status" value="1"/>
</dbReference>
<gene>
    <name evidence="3" type="ORF">GCM10010319_00550</name>
</gene>
<dbReference type="EMBL" id="BAAABW010000001">
    <property type="protein sequence ID" value="GAA0328468.1"/>
    <property type="molecule type" value="Genomic_DNA"/>
</dbReference>
<accession>A0ABN0W808</accession>
<dbReference type="InterPro" id="IPR006015">
    <property type="entry name" value="Universal_stress_UspA"/>
</dbReference>
<dbReference type="InterPro" id="IPR006016">
    <property type="entry name" value="UspA"/>
</dbReference>
<dbReference type="InterPro" id="IPR014729">
    <property type="entry name" value="Rossmann-like_a/b/a_fold"/>
</dbReference>
<organism evidence="3 4">
    <name type="scientific">Streptomyces blastmyceticus</name>
    <dbReference type="NCBI Taxonomy" id="68180"/>
    <lineage>
        <taxon>Bacteria</taxon>
        <taxon>Bacillati</taxon>
        <taxon>Actinomycetota</taxon>
        <taxon>Actinomycetes</taxon>
        <taxon>Kitasatosporales</taxon>
        <taxon>Streptomycetaceae</taxon>
        <taxon>Streptomyces</taxon>
    </lineage>
</organism>
<feature type="domain" description="UspA" evidence="2">
    <location>
        <begin position="10"/>
        <end position="143"/>
    </location>
</feature>